<dbReference type="Proteomes" id="UP000752696">
    <property type="component" value="Unassembled WGS sequence"/>
</dbReference>
<evidence type="ECO:0000313" key="2">
    <source>
        <dbReference type="Proteomes" id="UP000752696"/>
    </source>
</evidence>
<name>A0A6V7GT31_9HYME</name>
<dbReference type="EMBL" id="CAJDYZ010000241">
    <property type="protein sequence ID" value="CAD1468230.1"/>
    <property type="molecule type" value="Genomic_DNA"/>
</dbReference>
<reference evidence="1" key="1">
    <citation type="submission" date="2020-07" db="EMBL/GenBank/DDBJ databases">
        <authorList>
            <person name="Nazaruddin N."/>
        </authorList>
    </citation>
    <scope>NUCLEOTIDE SEQUENCE</scope>
</reference>
<comment type="caution">
    <text evidence="1">The sequence shown here is derived from an EMBL/GenBank/DDBJ whole genome shotgun (WGS) entry which is preliminary data.</text>
</comment>
<proteinExistence type="predicted"/>
<feature type="non-terminal residue" evidence="1">
    <location>
        <position position="1"/>
    </location>
</feature>
<accession>A0A6V7GT31</accession>
<organism evidence="1 2">
    <name type="scientific">Heterotrigona itama</name>
    <dbReference type="NCBI Taxonomy" id="395501"/>
    <lineage>
        <taxon>Eukaryota</taxon>
        <taxon>Metazoa</taxon>
        <taxon>Ecdysozoa</taxon>
        <taxon>Arthropoda</taxon>
        <taxon>Hexapoda</taxon>
        <taxon>Insecta</taxon>
        <taxon>Pterygota</taxon>
        <taxon>Neoptera</taxon>
        <taxon>Endopterygota</taxon>
        <taxon>Hymenoptera</taxon>
        <taxon>Apocrita</taxon>
        <taxon>Aculeata</taxon>
        <taxon>Apoidea</taxon>
        <taxon>Anthophila</taxon>
        <taxon>Apidae</taxon>
        <taxon>Heterotrigona</taxon>
    </lineage>
</organism>
<dbReference type="AlphaFoldDB" id="A0A6V7GT31"/>
<sequence length="38" mass="4591">KKKQCEQYNDKFLSFIRFGVMDSSCLDDFLQCEHLNIF</sequence>
<feature type="non-terminal residue" evidence="1">
    <location>
        <position position="38"/>
    </location>
</feature>
<evidence type="ECO:0000313" key="1">
    <source>
        <dbReference type="EMBL" id="CAD1468230.1"/>
    </source>
</evidence>
<protein>
    <submittedName>
        <fullName evidence="1">Uncharacterized protein</fullName>
    </submittedName>
</protein>
<keyword evidence="2" id="KW-1185">Reference proteome</keyword>
<gene>
    <name evidence="1" type="ORF">MHI_LOCUS28838</name>
</gene>